<accession>A0ABU2VFW3</accession>
<dbReference type="Proteomes" id="UP001183824">
    <property type="component" value="Unassembled WGS sequence"/>
</dbReference>
<dbReference type="EMBL" id="JAVREZ010000012">
    <property type="protein sequence ID" value="MDT0484473.1"/>
    <property type="molecule type" value="Genomic_DNA"/>
</dbReference>
<evidence type="ECO:0000313" key="1">
    <source>
        <dbReference type="EMBL" id="MDT0484473.1"/>
    </source>
</evidence>
<sequence length="135" mass="14407">MAPDVPLDAAATLTESMPWLAPIRALGIPGAFAAQDGSEHGLIPWDSIDVLFLAGSTAWKTSPAAHRLAVEARERGLSVHMGRVNSRRRLRIAQAFGCTSGDGTYLAYGPGTNLPRLLAWMNELHAAPTLFGDET</sequence>
<proteinExistence type="predicted"/>
<gene>
    <name evidence="1" type="ORF">RNB18_30410</name>
</gene>
<name>A0ABU2VFW3_9ACTN</name>
<evidence type="ECO:0000313" key="2">
    <source>
        <dbReference type="Proteomes" id="UP001183824"/>
    </source>
</evidence>
<organism evidence="1 2">
    <name type="scientific">Streptomyces doebereineriae</name>
    <dbReference type="NCBI Taxonomy" id="3075528"/>
    <lineage>
        <taxon>Bacteria</taxon>
        <taxon>Bacillati</taxon>
        <taxon>Actinomycetota</taxon>
        <taxon>Actinomycetes</taxon>
        <taxon>Kitasatosporales</taxon>
        <taxon>Streptomycetaceae</taxon>
        <taxon>Streptomyces</taxon>
    </lineage>
</organism>
<comment type="caution">
    <text evidence="1">The sequence shown here is derived from an EMBL/GenBank/DDBJ whole genome shotgun (WGS) entry which is preliminary data.</text>
</comment>
<keyword evidence="2" id="KW-1185">Reference proteome</keyword>
<dbReference type="RefSeq" id="WP_311717332.1">
    <property type="nucleotide sequence ID" value="NZ_JAVREZ010000012.1"/>
</dbReference>
<protein>
    <submittedName>
        <fullName evidence="1">Uncharacterized protein</fullName>
    </submittedName>
</protein>
<reference evidence="2" key="1">
    <citation type="submission" date="2023-07" db="EMBL/GenBank/DDBJ databases">
        <title>30 novel species of actinomycetes from the DSMZ collection.</title>
        <authorList>
            <person name="Nouioui I."/>
        </authorList>
    </citation>
    <scope>NUCLEOTIDE SEQUENCE [LARGE SCALE GENOMIC DNA]</scope>
    <source>
        <strain evidence="2">DSM 41640</strain>
    </source>
</reference>